<proteinExistence type="predicted"/>
<protein>
    <submittedName>
        <fullName evidence="1">Uncharacterized protein</fullName>
    </submittedName>
</protein>
<accession>A0ACB7SJR3</accession>
<sequence>MSLLLSQAATSSSGELKPRVYTIQVSTYQMCVLMLFNSHERMSYENIASETNIPETCLVRALTSLCTGKDSEPLLIKTPASSRIEKDHVFVVNDAFTHDVQVKLESTSRVNSSVPKSNEFVVNPDEDRRYDLEAAIVKIMKARKRLSHNDLFAEVKNSLQAEYILSPDAFRRKVDALLERQYLGRSTEVPEVYNYLP</sequence>
<name>A0ACB7SJR3_HYAAI</name>
<keyword evidence="2" id="KW-1185">Reference proteome</keyword>
<reference evidence="1" key="1">
    <citation type="submission" date="2020-05" db="EMBL/GenBank/DDBJ databases">
        <title>Large-scale comparative analyses of tick genomes elucidate their genetic diversity and vector capacities.</title>
        <authorList>
            <person name="Jia N."/>
            <person name="Wang J."/>
            <person name="Shi W."/>
            <person name="Du L."/>
            <person name="Sun Y."/>
            <person name="Zhan W."/>
            <person name="Jiang J."/>
            <person name="Wang Q."/>
            <person name="Zhang B."/>
            <person name="Ji P."/>
            <person name="Sakyi L.B."/>
            <person name="Cui X."/>
            <person name="Yuan T."/>
            <person name="Jiang B."/>
            <person name="Yang W."/>
            <person name="Lam T.T.-Y."/>
            <person name="Chang Q."/>
            <person name="Ding S."/>
            <person name="Wang X."/>
            <person name="Zhu J."/>
            <person name="Ruan X."/>
            <person name="Zhao L."/>
            <person name="Wei J."/>
            <person name="Que T."/>
            <person name="Du C."/>
            <person name="Cheng J."/>
            <person name="Dai P."/>
            <person name="Han X."/>
            <person name="Huang E."/>
            <person name="Gao Y."/>
            <person name="Liu J."/>
            <person name="Shao H."/>
            <person name="Ye R."/>
            <person name="Li L."/>
            <person name="Wei W."/>
            <person name="Wang X."/>
            <person name="Wang C."/>
            <person name="Yang T."/>
            <person name="Huo Q."/>
            <person name="Li W."/>
            <person name="Guo W."/>
            <person name="Chen H."/>
            <person name="Zhou L."/>
            <person name="Ni X."/>
            <person name="Tian J."/>
            <person name="Zhou Y."/>
            <person name="Sheng Y."/>
            <person name="Liu T."/>
            <person name="Pan Y."/>
            <person name="Xia L."/>
            <person name="Li J."/>
            <person name="Zhao F."/>
            <person name="Cao W."/>
        </authorList>
    </citation>
    <scope>NUCLEOTIDE SEQUENCE</scope>
    <source>
        <strain evidence="1">Hyas-2018</strain>
    </source>
</reference>
<organism evidence="1 2">
    <name type="scientific">Hyalomma asiaticum</name>
    <name type="common">Tick</name>
    <dbReference type="NCBI Taxonomy" id="266040"/>
    <lineage>
        <taxon>Eukaryota</taxon>
        <taxon>Metazoa</taxon>
        <taxon>Ecdysozoa</taxon>
        <taxon>Arthropoda</taxon>
        <taxon>Chelicerata</taxon>
        <taxon>Arachnida</taxon>
        <taxon>Acari</taxon>
        <taxon>Parasitiformes</taxon>
        <taxon>Ixodida</taxon>
        <taxon>Ixodoidea</taxon>
        <taxon>Ixodidae</taxon>
        <taxon>Hyalomminae</taxon>
        <taxon>Hyalomma</taxon>
    </lineage>
</organism>
<gene>
    <name evidence="1" type="ORF">HPB50_021053</name>
</gene>
<comment type="caution">
    <text evidence="1">The sequence shown here is derived from an EMBL/GenBank/DDBJ whole genome shotgun (WGS) entry which is preliminary data.</text>
</comment>
<evidence type="ECO:0000313" key="1">
    <source>
        <dbReference type="EMBL" id="KAH6934154.1"/>
    </source>
</evidence>
<dbReference type="Proteomes" id="UP000821845">
    <property type="component" value="Chromosome 4"/>
</dbReference>
<evidence type="ECO:0000313" key="2">
    <source>
        <dbReference type="Proteomes" id="UP000821845"/>
    </source>
</evidence>
<dbReference type="EMBL" id="CM023484">
    <property type="protein sequence ID" value="KAH6934154.1"/>
    <property type="molecule type" value="Genomic_DNA"/>
</dbReference>